<dbReference type="AlphaFoldDB" id="A0A367PPM4"/>
<reference evidence="2 3" key="1">
    <citation type="submission" date="2018-04" db="EMBL/GenBank/DDBJ databases">
        <title>Cupriavidus necator CR12 genome sequencing and assembly.</title>
        <authorList>
            <person name="Ben Fekih I."/>
            <person name="Mazhar H.S."/>
            <person name="Bello S.K."/>
            <person name="Rensing C."/>
        </authorList>
    </citation>
    <scope>NUCLEOTIDE SEQUENCE [LARGE SCALE GENOMIC DNA]</scope>
    <source>
        <strain evidence="2 3">CR12</strain>
    </source>
</reference>
<sequence>MLYLLAFVAFEAAWFVPFRIVFRSARFSALYAYLSLIPILGPLLCIWILAARPWPLKSKVVRTYS</sequence>
<accession>A0A367PPM4</accession>
<dbReference type="EMBL" id="QDHA01000008">
    <property type="protein sequence ID" value="RCJ09840.1"/>
    <property type="molecule type" value="Genomic_DNA"/>
</dbReference>
<evidence type="ECO:0000313" key="3">
    <source>
        <dbReference type="Proteomes" id="UP000253501"/>
    </source>
</evidence>
<evidence type="ECO:0000313" key="2">
    <source>
        <dbReference type="EMBL" id="RCJ09840.1"/>
    </source>
</evidence>
<name>A0A367PPM4_CUPNE</name>
<evidence type="ECO:0000256" key="1">
    <source>
        <dbReference type="SAM" id="Phobius"/>
    </source>
</evidence>
<dbReference type="Proteomes" id="UP000253501">
    <property type="component" value="Unassembled WGS sequence"/>
</dbReference>
<keyword evidence="1" id="KW-0472">Membrane</keyword>
<keyword evidence="1" id="KW-0812">Transmembrane</keyword>
<keyword evidence="1" id="KW-1133">Transmembrane helix</keyword>
<feature type="transmembrane region" description="Helical" evidence="1">
    <location>
        <begin position="31"/>
        <end position="50"/>
    </location>
</feature>
<gene>
    <name evidence="2" type="ORF">DDK22_04280</name>
</gene>
<comment type="caution">
    <text evidence="2">The sequence shown here is derived from an EMBL/GenBank/DDBJ whole genome shotgun (WGS) entry which is preliminary data.</text>
</comment>
<proteinExistence type="predicted"/>
<organism evidence="2 3">
    <name type="scientific">Cupriavidus necator</name>
    <name type="common">Alcaligenes eutrophus</name>
    <name type="synonym">Ralstonia eutropha</name>
    <dbReference type="NCBI Taxonomy" id="106590"/>
    <lineage>
        <taxon>Bacteria</taxon>
        <taxon>Pseudomonadati</taxon>
        <taxon>Pseudomonadota</taxon>
        <taxon>Betaproteobacteria</taxon>
        <taxon>Burkholderiales</taxon>
        <taxon>Burkholderiaceae</taxon>
        <taxon>Cupriavidus</taxon>
    </lineage>
</organism>
<protein>
    <submittedName>
        <fullName evidence="2">Uncharacterized protein</fullName>
    </submittedName>
</protein>